<evidence type="ECO:0000259" key="2">
    <source>
        <dbReference type="Pfam" id="PF13581"/>
    </source>
</evidence>
<sequence>MPPPPGPVPDRPSARHGLAEGEVFLDTSVRFGNLAAVRARIRVLLEAFGDDFVQDVQLVCHELASNACDHADEPHHLRLRRRPRDGCDDLLVEVQDASVDTAPKLGTSTAGPNRGNGMKMVEALSDDWGVRRTDDAKVVWARLRLPGQGLLNRG</sequence>
<dbReference type="InterPro" id="IPR050267">
    <property type="entry name" value="Anti-sigma-factor_SerPK"/>
</dbReference>
<keyword evidence="4" id="KW-1185">Reference proteome</keyword>
<dbReference type="SUPFAM" id="SSF55874">
    <property type="entry name" value="ATPase domain of HSP90 chaperone/DNA topoisomerase II/histidine kinase"/>
    <property type="match status" value="1"/>
</dbReference>
<organism evidence="3 4">
    <name type="scientific">Saccharothrix longispora</name>
    <dbReference type="NCBI Taxonomy" id="33920"/>
    <lineage>
        <taxon>Bacteria</taxon>
        <taxon>Bacillati</taxon>
        <taxon>Actinomycetota</taxon>
        <taxon>Actinomycetes</taxon>
        <taxon>Pseudonocardiales</taxon>
        <taxon>Pseudonocardiaceae</taxon>
        <taxon>Saccharothrix</taxon>
    </lineage>
</organism>
<dbReference type="Pfam" id="PF13581">
    <property type="entry name" value="HATPase_c_2"/>
    <property type="match status" value="1"/>
</dbReference>
<protein>
    <submittedName>
        <fullName evidence="3">Anti-sigma regulatory factor (Ser/Thr protein kinase)</fullName>
    </submittedName>
</protein>
<dbReference type="Gene3D" id="3.30.565.10">
    <property type="entry name" value="Histidine kinase-like ATPase, C-terminal domain"/>
    <property type="match status" value="1"/>
</dbReference>
<feature type="domain" description="Histidine kinase/HSP90-like ATPase" evidence="2">
    <location>
        <begin position="33"/>
        <end position="142"/>
    </location>
</feature>
<name>A0ABU1PTS7_9PSEU</name>
<dbReference type="Proteomes" id="UP001268819">
    <property type="component" value="Unassembled WGS sequence"/>
</dbReference>
<evidence type="ECO:0000313" key="3">
    <source>
        <dbReference type="EMBL" id="MDR6594046.1"/>
    </source>
</evidence>
<proteinExistence type="predicted"/>
<dbReference type="EMBL" id="JAVDSG010000001">
    <property type="protein sequence ID" value="MDR6594046.1"/>
    <property type="molecule type" value="Genomic_DNA"/>
</dbReference>
<evidence type="ECO:0000256" key="1">
    <source>
        <dbReference type="ARBA" id="ARBA00022527"/>
    </source>
</evidence>
<dbReference type="CDD" id="cd16936">
    <property type="entry name" value="HATPase_RsbW-like"/>
    <property type="match status" value="1"/>
</dbReference>
<dbReference type="PANTHER" id="PTHR35526:SF3">
    <property type="entry name" value="ANTI-SIGMA-F FACTOR RSBW"/>
    <property type="match status" value="1"/>
</dbReference>
<dbReference type="InterPro" id="IPR003594">
    <property type="entry name" value="HATPase_dom"/>
</dbReference>
<dbReference type="PANTHER" id="PTHR35526">
    <property type="entry name" value="ANTI-SIGMA-F FACTOR RSBW-RELATED"/>
    <property type="match status" value="1"/>
</dbReference>
<comment type="caution">
    <text evidence="3">The sequence shown here is derived from an EMBL/GenBank/DDBJ whole genome shotgun (WGS) entry which is preliminary data.</text>
</comment>
<keyword evidence="1" id="KW-0418">Kinase</keyword>
<gene>
    <name evidence="3" type="ORF">J2S66_002430</name>
</gene>
<dbReference type="InterPro" id="IPR036890">
    <property type="entry name" value="HATPase_C_sf"/>
</dbReference>
<keyword evidence="1" id="KW-0808">Transferase</keyword>
<reference evidence="3 4" key="1">
    <citation type="submission" date="2023-07" db="EMBL/GenBank/DDBJ databases">
        <title>Sequencing the genomes of 1000 actinobacteria strains.</title>
        <authorList>
            <person name="Klenk H.-P."/>
        </authorList>
    </citation>
    <scope>NUCLEOTIDE SEQUENCE [LARGE SCALE GENOMIC DNA]</scope>
    <source>
        <strain evidence="3 4">DSM 43749</strain>
    </source>
</reference>
<evidence type="ECO:0000313" key="4">
    <source>
        <dbReference type="Proteomes" id="UP001268819"/>
    </source>
</evidence>
<accession>A0ABU1PTS7</accession>
<dbReference type="RefSeq" id="WP_310307039.1">
    <property type="nucleotide sequence ID" value="NZ_BAAAXB010000001.1"/>
</dbReference>
<keyword evidence="1" id="KW-0723">Serine/threonine-protein kinase</keyword>